<dbReference type="PANTHER" id="PTHR43806">
    <property type="entry name" value="PEPTIDASE S8"/>
    <property type="match status" value="1"/>
</dbReference>
<dbReference type="PROSITE" id="PS00138">
    <property type="entry name" value="SUBTILASE_SER"/>
    <property type="match status" value="1"/>
</dbReference>
<evidence type="ECO:0000256" key="6">
    <source>
        <dbReference type="RuleBase" id="RU003355"/>
    </source>
</evidence>
<keyword evidence="9" id="KW-1185">Reference proteome</keyword>
<dbReference type="InterPro" id="IPR036852">
    <property type="entry name" value="Peptidase_S8/S53_dom_sf"/>
</dbReference>
<dbReference type="PROSITE" id="PS00136">
    <property type="entry name" value="SUBTILASE_ASP"/>
    <property type="match status" value="1"/>
</dbReference>
<dbReference type="CDD" id="cd00306">
    <property type="entry name" value="Peptidases_S8_S53"/>
    <property type="match status" value="1"/>
</dbReference>
<dbReference type="InterPro" id="IPR015500">
    <property type="entry name" value="Peptidase_S8_subtilisin-rel"/>
</dbReference>
<evidence type="ECO:0000256" key="5">
    <source>
        <dbReference type="PROSITE-ProRule" id="PRU01240"/>
    </source>
</evidence>
<keyword evidence="3 5" id="KW-0378">Hydrolase</keyword>
<accession>A0ABP8CRW6</accession>
<reference evidence="9" key="1">
    <citation type="journal article" date="2019" name="Int. J. Syst. Evol. Microbiol.">
        <title>The Global Catalogue of Microorganisms (GCM) 10K type strain sequencing project: providing services to taxonomists for standard genome sequencing and annotation.</title>
        <authorList>
            <consortium name="The Broad Institute Genomics Platform"/>
            <consortium name="The Broad Institute Genome Sequencing Center for Infectious Disease"/>
            <person name="Wu L."/>
            <person name="Ma J."/>
        </authorList>
    </citation>
    <scope>NUCLEOTIDE SEQUENCE [LARGE SCALE GENOMIC DNA]</scope>
    <source>
        <strain evidence="9">JCM 17440</strain>
    </source>
</reference>
<dbReference type="RefSeq" id="WP_344908209.1">
    <property type="nucleotide sequence ID" value="NZ_BAABAS010000035.1"/>
</dbReference>
<sequence>MFDQQARLERVLARHTDAVVVEPFPGRPALIRRDEILVAGRDAATAETLVRRWYDSRDDGNSVTRLRLRAAAKVDVCELAAGLGTGGGQRRQRRLSAAPNHLVHGQPMWWSGPADLPRPSASLAAPPAPGADAARRDVAVAILDTGLSPHPWYADTDWYREQRAEVTEVLDADLDYDLDAQAGHGTFIAGVVLRHAPAARLRARRVIGGDGVGDELGVIRALEWLAAWGGADVVNLSLGCHTFDDRPSPVLASAIAALGRRTVVVACAGNAATDRPFWPAAMKPVIGVGALDGDVPAAFTNHGWWVDACAQGVDVASTFVRFDGTRPPVHGIDPDLFDGYAIWSGTSFATPVVAGRIAGLAASEGLDAAAAADRVLDPVAHPVLPDLGVVVGSRTRVGQEPEIVHAE</sequence>
<dbReference type="Proteomes" id="UP001501710">
    <property type="component" value="Unassembled WGS sequence"/>
</dbReference>
<evidence type="ECO:0000313" key="8">
    <source>
        <dbReference type="EMBL" id="GAA4242697.1"/>
    </source>
</evidence>
<evidence type="ECO:0000313" key="9">
    <source>
        <dbReference type="Proteomes" id="UP001501710"/>
    </source>
</evidence>
<keyword evidence="2 5" id="KW-0645">Protease</keyword>
<name>A0ABP8CRW6_9ACTN</name>
<dbReference type="Pfam" id="PF00082">
    <property type="entry name" value="Peptidase_S8"/>
    <property type="match status" value="1"/>
</dbReference>
<comment type="similarity">
    <text evidence="1 5 6">Belongs to the peptidase S8 family.</text>
</comment>
<feature type="active site" description="Charge relay system" evidence="5">
    <location>
        <position position="347"/>
    </location>
</feature>
<keyword evidence="4 5" id="KW-0720">Serine protease</keyword>
<dbReference type="SUPFAM" id="SSF52743">
    <property type="entry name" value="Subtilisin-like"/>
    <property type="match status" value="1"/>
</dbReference>
<protein>
    <recommendedName>
        <fullName evidence="7">Peptidase S8/S53 domain-containing protein</fullName>
    </recommendedName>
</protein>
<dbReference type="InterPro" id="IPR050131">
    <property type="entry name" value="Peptidase_S8_subtilisin-like"/>
</dbReference>
<dbReference type="PROSITE" id="PS51892">
    <property type="entry name" value="SUBTILASE"/>
    <property type="match status" value="1"/>
</dbReference>
<dbReference type="Gene3D" id="3.40.50.200">
    <property type="entry name" value="Peptidase S8/S53 domain"/>
    <property type="match status" value="1"/>
</dbReference>
<comment type="caution">
    <text evidence="8">The sequence shown here is derived from an EMBL/GenBank/DDBJ whole genome shotgun (WGS) entry which is preliminary data.</text>
</comment>
<evidence type="ECO:0000256" key="1">
    <source>
        <dbReference type="ARBA" id="ARBA00011073"/>
    </source>
</evidence>
<dbReference type="InterPro" id="IPR023827">
    <property type="entry name" value="Peptidase_S8_Asp-AS"/>
</dbReference>
<evidence type="ECO:0000259" key="7">
    <source>
        <dbReference type="Pfam" id="PF00082"/>
    </source>
</evidence>
<dbReference type="InterPro" id="IPR023828">
    <property type="entry name" value="Peptidase_S8_Ser-AS"/>
</dbReference>
<dbReference type="PRINTS" id="PR00723">
    <property type="entry name" value="SUBTILISIN"/>
</dbReference>
<gene>
    <name evidence="8" type="ORF">GCM10022254_76670</name>
</gene>
<evidence type="ECO:0000256" key="2">
    <source>
        <dbReference type="ARBA" id="ARBA00022670"/>
    </source>
</evidence>
<dbReference type="EMBL" id="BAABAS010000035">
    <property type="protein sequence ID" value="GAA4242697.1"/>
    <property type="molecule type" value="Genomic_DNA"/>
</dbReference>
<proteinExistence type="inferred from homology"/>
<organism evidence="8 9">
    <name type="scientific">Actinomadura meridiana</name>
    <dbReference type="NCBI Taxonomy" id="559626"/>
    <lineage>
        <taxon>Bacteria</taxon>
        <taxon>Bacillati</taxon>
        <taxon>Actinomycetota</taxon>
        <taxon>Actinomycetes</taxon>
        <taxon>Streptosporangiales</taxon>
        <taxon>Thermomonosporaceae</taxon>
        <taxon>Actinomadura</taxon>
    </lineage>
</organism>
<feature type="active site" description="Charge relay system" evidence="5">
    <location>
        <position position="184"/>
    </location>
</feature>
<evidence type="ECO:0000256" key="4">
    <source>
        <dbReference type="ARBA" id="ARBA00022825"/>
    </source>
</evidence>
<feature type="active site" description="Charge relay system" evidence="5">
    <location>
        <position position="144"/>
    </location>
</feature>
<evidence type="ECO:0000256" key="3">
    <source>
        <dbReference type="ARBA" id="ARBA00022801"/>
    </source>
</evidence>
<dbReference type="InterPro" id="IPR000209">
    <property type="entry name" value="Peptidase_S8/S53_dom"/>
</dbReference>
<dbReference type="PANTHER" id="PTHR43806:SF11">
    <property type="entry name" value="CEREVISIN-RELATED"/>
    <property type="match status" value="1"/>
</dbReference>
<feature type="domain" description="Peptidase S8/S53" evidence="7">
    <location>
        <begin position="136"/>
        <end position="360"/>
    </location>
</feature>